<dbReference type="InterPro" id="IPR050201">
    <property type="entry name" value="Bacterial_glucokinase"/>
</dbReference>
<dbReference type="EC" id="2.7.1.2" evidence="3"/>
<dbReference type="InterPro" id="IPR043129">
    <property type="entry name" value="ATPase_NBD"/>
</dbReference>
<dbReference type="Proteomes" id="UP000245506">
    <property type="component" value="Unassembled WGS sequence"/>
</dbReference>
<evidence type="ECO:0000256" key="2">
    <source>
        <dbReference type="ARBA" id="ARBA00022777"/>
    </source>
</evidence>
<dbReference type="Gene3D" id="3.40.367.20">
    <property type="match status" value="1"/>
</dbReference>
<comment type="caution">
    <text evidence="5">The sequence shown here is derived from an EMBL/GenBank/DDBJ whole genome shotgun (WGS) entry which is preliminary data.</text>
</comment>
<comment type="subcellular location">
    <subcellularLocation>
        <location evidence="3">Cytoplasm</location>
    </subcellularLocation>
</comment>
<proteinExistence type="inferred from homology"/>
<dbReference type="SUPFAM" id="SSF53067">
    <property type="entry name" value="Actin-like ATPase domain"/>
    <property type="match status" value="1"/>
</dbReference>
<dbReference type="PANTHER" id="PTHR47690">
    <property type="entry name" value="GLUCOKINASE"/>
    <property type="match status" value="1"/>
</dbReference>
<evidence type="ECO:0000256" key="4">
    <source>
        <dbReference type="RuleBase" id="RU004046"/>
    </source>
</evidence>
<dbReference type="Pfam" id="PF02685">
    <property type="entry name" value="Glucokinase"/>
    <property type="match status" value="1"/>
</dbReference>
<keyword evidence="6" id="KW-1185">Reference proteome</keyword>
<dbReference type="InterPro" id="IPR003836">
    <property type="entry name" value="Glucokinase"/>
</dbReference>
<dbReference type="PANTHER" id="PTHR47690:SF1">
    <property type="entry name" value="GLUCOKINASE"/>
    <property type="match status" value="1"/>
</dbReference>
<dbReference type="RefSeq" id="WP_109823153.1">
    <property type="nucleotide sequence ID" value="NZ_QGKL01000029.1"/>
</dbReference>
<dbReference type="HAMAP" id="MF_00524">
    <property type="entry name" value="Glucokinase"/>
    <property type="match status" value="1"/>
</dbReference>
<dbReference type="AlphaFoldDB" id="A0A317CDJ5"/>
<comment type="similarity">
    <text evidence="3 4">Belongs to the bacterial glucokinase family.</text>
</comment>
<dbReference type="GO" id="GO:0005524">
    <property type="term" value="F:ATP binding"/>
    <property type="evidence" value="ECO:0007669"/>
    <property type="project" value="UniProtKB-UniRule"/>
</dbReference>
<dbReference type="GO" id="GO:0004340">
    <property type="term" value="F:glucokinase activity"/>
    <property type="evidence" value="ECO:0007669"/>
    <property type="project" value="UniProtKB-UniRule"/>
</dbReference>
<sequence>MTSDDVRLIADIGGTNARFALLSLEQGVHRQIVLPCADYDEIVVAMKAYLGMVGDPVVKEAAIAIATAVVGDSVKMTNHHWSFSIETLKQQMAFDKLIVKNDFTALAMSIPKLSKSDFVQVGGNTDSQLITPLGIVGAGTGLGVSGLIPYGDIWIPLEGEGGHSTVSPSNEREVDIIKVCWKQYPHVSAERLVSGMGLQNLYSAICELENVEPECLSPREISVLGISNANPHCAEALDTFCGLLGSVAGDLALTLGAYRGVYIGGGIVPQLGSYFEQSSFRKRFEAKGRFQQHLAEVPVFVINAENPALYGIGEAFSLS</sequence>
<gene>
    <name evidence="3 5" type="primary">glk</name>
    <name evidence="5" type="ORF">DKT75_09305</name>
</gene>
<keyword evidence="2 3" id="KW-0418">Kinase</keyword>
<dbReference type="CDD" id="cd24008">
    <property type="entry name" value="ASKHA_NBD_GLK"/>
    <property type="match status" value="1"/>
</dbReference>
<feature type="binding site" evidence="3">
    <location>
        <begin position="10"/>
        <end position="15"/>
    </location>
    <ligand>
        <name>ATP</name>
        <dbReference type="ChEBI" id="CHEBI:30616"/>
    </ligand>
</feature>
<protein>
    <recommendedName>
        <fullName evidence="3">Glucokinase</fullName>
        <ecNumber evidence="3">2.7.1.2</ecNumber>
    </recommendedName>
    <alternativeName>
        <fullName evidence="3">Glucose kinase</fullName>
    </alternativeName>
</protein>
<evidence type="ECO:0000313" key="5">
    <source>
        <dbReference type="EMBL" id="PWQ96181.1"/>
    </source>
</evidence>
<evidence type="ECO:0000256" key="1">
    <source>
        <dbReference type="ARBA" id="ARBA00022679"/>
    </source>
</evidence>
<dbReference type="GO" id="GO:0005829">
    <property type="term" value="C:cytosol"/>
    <property type="evidence" value="ECO:0007669"/>
    <property type="project" value="TreeGrafter"/>
</dbReference>
<evidence type="ECO:0000313" key="6">
    <source>
        <dbReference type="Proteomes" id="UP000245506"/>
    </source>
</evidence>
<reference evidence="5 6" key="1">
    <citation type="submission" date="2018-05" db="EMBL/GenBank/DDBJ databases">
        <title>Leucothrix arctica sp. nov., isolated from Arctic seawater.</title>
        <authorList>
            <person name="Choi A."/>
            <person name="Baek K."/>
        </authorList>
    </citation>
    <scope>NUCLEOTIDE SEQUENCE [LARGE SCALE GENOMIC DNA]</scope>
    <source>
        <strain evidence="5 6">IMCC9719</strain>
    </source>
</reference>
<comment type="catalytic activity">
    <reaction evidence="3">
        <text>D-glucose + ATP = D-glucose 6-phosphate + ADP + H(+)</text>
        <dbReference type="Rhea" id="RHEA:17825"/>
        <dbReference type="ChEBI" id="CHEBI:4167"/>
        <dbReference type="ChEBI" id="CHEBI:15378"/>
        <dbReference type="ChEBI" id="CHEBI:30616"/>
        <dbReference type="ChEBI" id="CHEBI:61548"/>
        <dbReference type="ChEBI" id="CHEBI:456216"/>
        <dbReference type="EC" id="2.7.1.2"/>
    </reaction>
</comment>
<dbReference type="GO" id="GO:0005536">
    <property type="term" value="F:D-glucose binding"/>
    <property type="evidence" value="ECO:0007669"/>
    <property type="project" value="InterPro"/>
</dbReference>
<organism evidence="5 6">
    <name type="scientific">Leucothrix arctica</name>
    <dbReference type="NCBI Taxonomy" id="1481894"/>
    <lineage>
        <taxon>Bacteria</taxon>
        <taxon>Pseudomonadati</taxon>
        <taxon>Pseudomonadota</taxon>
        <taxon>Gammaproteobacteria</taxon>
        <taxon>Thiotrichales</taxon>
        <taxon>Thiotrichaceae</taxon>
        <taxon>Leucothrix</taxon>
    </lineage>
</organism>
<dbReference type="GO" id="GO:0006096">
    <property type="term" value="P:glycolytic process"/>
    <property type="evidence" value="ECO:0007669"/>
    <property type="project" value="UniProtKB-UniRule"/>
</dbReference>
<accession>A0A317CDJ5</accession>
<keyword evidence="1 3" id="KW-0808">Transferase</keyword>
<keyword evidence="3" id="KW-0067">ATP-binding</keyword>
<evidence type="ECO:0000256" key="3">
    <source>
        <dbReference type="HAMAP-Rule" id="MF_00524"/>
    </source>
</evidence>
<keyword evidence="3" id="KW-0547">Nucleotide-binding</keyword>
<dbReference type="NCBIfam" id="TIGR00749">
    <property type="entry name" value="glk"/>
    <property type="match status" value="1"/>
</dbReference>
<dbReference type="Gene3D" id="3.30.420.40">
    <property type="match status" value="1"/>
</dbReference>
<dbReference type="EMBL" id="QGKL01000029">
    <property type="protein sequence ID" value="PWQ96181.1"/>
    <property type="molecule type" value="Genomic_DNA"/>
</dbReference>
<keyword evidence="3" id="KW-0963">Cytoplasm</keyword>
<name>A0A317CDJ5_9GAMM</name>
<keyword evidence="3" id="KW-0324">Glycolysis</keyword>
<dbReference type="OrthoDB" id="9800595at2"/>